<dbReference type="Gene3D" id="1.10.10.10">
    <property type="entry name" value="Winged helix-like DNA-binding domain superfamily/Winged helix DNA-binding domain"/>
    <property type="match status" value="1"/>
</dbReference>
<dbReference type="Proteomes" id="UP000289859">
    <property type="component" value="Unassembled WGS sequence"/>
</dbReference>
<comment type="caution">
    <text evidence="5">The sequence shown here is derived from an EMBL/GenBank/DDBJ whole genome shotgun (WGS) entry which is preliminary data.</text>
</comment>
<dbReference type="PANTHER" id="PTHR33204">
    <property type="entry name" value="TRANSCRIPTIONAL REGULATOR, MARR FAMILY"/>
    <property type="match status" value="1"/>
</dbReference>
<evidence type="ECO:0000313" key="6">
    <source>
        <dbReference type="Proteomes" id="UP000289859"/>
    </source>
</evidence>
<gene>
    <name evidence="5" type="ORF">DSM02_627</name>
</gene>
<dbReference type="Pfam" id="PF01638">
    <property type="entry name" value="HxlR"/>
    <property type="match status" value="1"/>
</dbReference>
<dbReference type="AlphaFoldDB" id="A0A4Q0PHY7"/>
<keyword evidence="2" id="KW-0238">DNA-binding</keyword>
<feature type="domain" description="HTH hxlR-type" evidence="4">
    <location>
        <begin position="9"/>
        <end position="112"/>
    </location>
</feature>
<evidence type="ECO:0000259" key="4">
    <source>
        <dbReference type="PROSITE" id="PS51118"/>
    </source>
</evidence>
<dbReference type="OrthoDB" id="769662at2"/>
<keyword evidence="1" id="KW-0805">Transcription regulation</keyword>
<dbReference type="GO" id="GO:0003677">
    <property type="term" value="F:DNA binding"/>
    <property type="evidence" value="ECO:0007669"/>
    <property type="project" value="UniProtKB-KW"/>
</dbReference>
<dbReference type="RefSeq" id="WP_128764259.1">
    <property type="nucleotide sequence ID" value="NZ_JBHUOO010000005.1"/>
</dbReference>
<protein>
    <submittedName>
        <fullName evidence="5">HxlR family transcriptional regulator</fullName>
    </submittedName>
</protein>
<proteinExistence type="predicted"/>
<reference evidence="5 6" key="1">
    <citation type="submission" date="2018-07" db="EMBL/GenBank/DDBJ databases">
        <title>Leeuwenhoekiella genomics.</title>
        <authorList>
            <person name="Tahon G."/>
            <person name="Willems A."/>
        </authorList>
    </citation>
    <scope>NUCLEOTIDE SEQUENCE [LARGE SCALE GENOMIC DNA]</scope>
    <source>
        <strain evidence="5 6">LMG 29608</strain>
    </source>
</reference>
<evidence type="ECO:0000256" key="2">
    <source>
        <dbReference type="ARBA" id="ARBA00023125"/>
    </source>
</evidence>
<evidence type="ECO:0000256" key="1">
    <source>
        <dbReference type="ARBA" id="ARBA00023015"/>
    </source>
</evidence>
<evidence type="ECO:0000256" key="3">
    <source>
        <dbReference type="ARBA" id="ARBA00023163"/>
    </source>
</evidence>
<dbReference type="InterPro" id="IPR036388">
    <property type="entry name" value="WH-like_DNA-bd_sf"/>
</dbReference>
<keyword evidence="6" id="KW-1185">Reference proteome</keyword>
<dbReference type="SUPFAM" id="SSF46785">
    <property type="entry name" value="Winged helix' DNA-binding domain"/>
    <property type="match status" value="1"/>
</dbReference>
<name>A0A4Q0PHY7_9FLAO</name>
<dbReference type="InterPro" id="IPR036390">
    <property type="entry name" value="WH_DNA-bd_sf"/>
</dbReference>
<dbReference type="EMBL" id="QOVK01000001">
    <property type="protein sequence ID" value="RXG26627.1"/>
    <property type="molecule type" value="Genomic_DNA"/>
</dbReference>
<sequence length="113" mass="13015">MEDVKLLTCNEKIRAIHDTMDVLSGKWKVSIIACLCYKGMRYSELMRQVPGISGKMLSRELKDLEMNKLIERTVAHTKPVCVYYKITPYGASLKELTEVIAIWGLKHRELITQ</sequence>
<dbReference type="InterPro" id="IPR002577">
    <property type="entry name" value="HTH_HxlR"/>
</dbReference>
<keyword evidence="3" id="KW-0804">Transcription</keyword>
<dbReference type="PANTHER" id="PTHR33204:SF29">
    <property type="entry name" value="TRANSCRIPTIONAL REGULATOR"/>
    <property type="match status" value="1"/>
</dbReference>
<accession>A0A4Q0PHY7</accession>
<organism evidence="5 6">
    <name type="scientific">Leeuwenhoekiella polynyae</name>
    <dbReference type="NCBI Taxonomy" id="1550906"/>
    <lineage>
        <taxon>Bacteria</taxon>
        <taxon>Pseudomonadati</taxon>
        <taxon>Bacteroidota</taxon>
        <taxon>Flavobacteriia</taxon>
        <taxon>Flavobacteriales</taxon>
        <taxon>Flavobacteriaceae</taxon>
        <taxon>Leeuwenhoekiella</taxon>
    </lineage>
</organism>
<dbReference type="PROSITE" id="PS51118">
    <property type="entry name" value="HTH_HXLR"/>
    <property type="match status" value="1"/>
</dbReference>
<evidence type="ECO:0000313" key="5">
    <source>
        <dbReference type="EMBL" id="RXG26627.1"/>
    </source>
</evidence>